<reference evidence="3 4" key="1">
    <citation type="submission" date="2019-02" db="EMBL/GenBank/DDBJ databases">
        <title>Deep-cultivation of Planctomycetes and their phenomic and genomic characterization uncovers novel biology.</title>
        <authorList>
            <person name="Wiegand S."/>
            <person name="Jogler M."/>
            <person name="Boedeker C."/>
            <person name="Pinto D."/>
            <person name="Vollmers J."/>
            <person name="Rivas-Marin E."/>
            <person name="Kohn T."/>
            <person name="Peeters S.H."/>
            <person name="Heuer A."/>
            <person name="Rast P."/>
            <person name="Oberbeckmann S."/>
            <person name="Bunk B."/>
            <person name="Jeske O."/>
            <person name="Meyerdierks A."/>
            <person name="Storesund J.E."/>
            <person name="Kallscheuer N."/>
            <person name="Luecker S."/>
            <person name="Lage O.M."/>
            <person name="Pohl T."/>
            <person name="Merkel B.J."/>
            <person name="Hornburger P."/>
            <person name="Mueller R.-W."/>
            <person name="Bruemmer F."/>
            <person name="Labrenz M."/>
            <person name="Spormann A.M."/>
            <person name="Op den Camp H."/>
            <person name="Overmann J."/>
            <person name="Amann R."/>
            <person name="Jetten M.S.M."/>
            <person name="Mascher T."/>
            <person name="Medema M.H."/>
            <person name="Devos D.P."/>
            <person name="Kaster A.-K."/>
            <person name="Ovreas L."/>
            <person name="Rohde M."/>
            <person name="Galperin M.Y."/>
            <person name="Jogler C."/>
        </authorList>
    </citation>
    <scope>NUCLEOTIDE SEQUENCE [LARGE SCALE GENOMIC DNA]</scope>
    <source>
        <strain evidence="3 4">FF011L</strain>
    </source>
</reference>
<organism evidence="3 4">
    <name type="scientific">Roseimaritima multifibrata</name>
    <dbReference type="NCBI Taxonomy" id="1930274"/>
    <lineage>
        <taxon>Bacteria</taxon>
        <taxon>Pseudomonadati</taxon>
        <taxon>Planctomycetota</taxon>
        <taxon>Planctomycetia</taxon>
        <taxon>Pirellulales</taxon>
        <taxon>Pirellulaceae</taxon>
        <taxon>Roseimaritima</taxon>
    </lineage>
</organism>
<evidence type="ECO:0000313" key="3">
    <source>
        <dbReference type="EMBL" id="QDS94040.1"/>
    </source>
</evidence>
<dbReference type="InterPro" id="IPR002881">
    <property type="entry name" value="DUF58"/>
</dbReference>
<accession>A0A517MGM3</accession>
<gene>
    <name evidence="3" type="ORF">FF011L_28170</name>
</gene>
<sequence>MSVTSQRNANPDSTPARRPAGGVDPATLMRIKNLHLRAKTVVEGYFNGMHRSPFHGFSAEFSEYSPYTTGEDLRKLDWKLYARSDRYFVKRFEDETSRRCYFVVDQSRSMAFDAIGYSKSEYAKTVAATLAYFLTLSRDSVGLLTFDQEIADYLPARHRHGHLRQLMVCLERAEAGEGTDLNIPLERIAATIRKRGMIVLISDLLTPLESLRTRLGYLRSRGHEVILLRVLDPAEIELKLQPAALIKDMETNQEIVVNPQTAAAEYGRQFEKHETELKGICNDLGIDFYRLPTDSPIDTALFDLVNAQSRRGRKVIRNRNTGSTPSSGGAAG</sequence>
<dbReference type="KEGG" id="rml:FF011L_28170"/>
<dbReference type="EMBL" id="CP036262">
    <property type="protein sequence ID" value="QDS94040.1"/>
    <property type="molecule type" value="Genomic_DNA"/>
</dbReference>
<dbReference type="SUPFAM" id="SSF53300">
    <property type="entry name" value="vWA-like"/>
    <property type="match status" value="1"/>
</dbReference>
<feature type="domain" description="DUF58" evidence="2">
    <location>
        <begin position="64"/>
        <end position="274"/>
    </location>
</feature>
<evidence type="ECO:0000259" key="2">
    <source>
        <dbReference type="Pfam" id="PF01882"/>
    </source>
</evidence>
<dbReference type="PANTHER" id="PTHR33608">
    <property type="entry name" value="BLL2464 PROTEIN"/>
    <property type="match status" value="1"/>
</dbReference>
<dbReference type="InterPro" id="IPR036465">
    <property type="entry name" value="vWFA_dom_sf"/>
</dbReference>
<protein>
    <submittedName>
        <fullName evidence="3">VWA domain containing CoxE-like protein</fullName>
    </submittedName>
</protein>
<dbReference type="Gene3D" id="3.40.50.410">
    <property type="entry name" value="von Willebrand factor, type A domain"/>
    <property type="match status" value="1"/>
</dbReference>
<feature type="region of interest" description="Disordered" evidence="1">
    <location>
        <begin position="1"/>
        <end position="24"/>
    </location>
</feature>
<evidence type="ECO:0000256" key="1">
    <source>
        <dbReference type="SAM" id="MobiDB-lite"/>
    </source>
</evidence>
<name>A0A517MGM3_9BACT</name>
<dbReference type="Pfam" id="PF01882">
    <property type="entry name" value="DUF58"/>
    <property type="match status" value="1"/>
</dbReference>
<proteinExistence type="predicted"/>
<evidence type="ECO:0000313" key="4">
    <source>
        <dbReference type="Proteomes" id="UP000320672"/>
    </source>
</evidence>
<dbReference type="Proteomes" id="UP000320672">
    <property type="component" value="Chromosome"/>
</dbReference>
<dbReference type="PANTHER" id="PTHR33608:SF7">
    <property type="entry name" value="DUF58 DOMAIN-CONTAINING PROTEIN"/>
    <property type="match status" value="1"/>
</dbReference>
<dbReference type="AlphaFoldDB" id="A0A517MGM3"/>
<feature type="compositionally biased region" description="Polar residues" evidence="1">
    <location>
        <begin position="1"/>
        <end position="13"/>
    </location>
</feature>
<keyword evidence="4" id="KW-1185">Reference proteome</keyword>
<dbReference type="RefSeq" id="WP_246109389.1">
    <property type="nucleotide sequence ID" value="NZ_CP036262.1"/>
</dbReference>